<dbReference type="AlphaFoldDB" id="A0AAX0AYP3"/>
<organism evidence="1 2">
    <name type="scientific">Clostridium beijerinckii</name>
    <name type="common">Clostridium MP</name>
    <dbReference type="NCBI Taxonomy" id="1520"/>
    <lineage>
        <taxon>Bacteria</taxon>
        <taxon>Bacillati</taxon>
        <taxon>Bacillota</taxon>
        <taxon>Clostridia</taxon>
        <taxon>Eubacteriales</taxon>
        <taxon>Clostridiaceae</taxon>
        <taxon>Clostridium</taxon>
    </lineage>
</organism>
<evidence type="ECO:0000313" key="1">
    <source>
        <dbReference type="EMBL" id="NRT87926.1"/>
    </source>
</evidence>
<accession>A0AAX0AYP3</accession>
<dbReference type="EMBL" id="JABSWW010000001">
    <property type="protein sequence ID" value="NRT87926.1"/>
    <property type="molecule type" value="Genomic_DNA"/>
</dbReference>
<proteinExistence type="predicted"/>
<reference evidence="1" key="1">
    <citation type="submission" date="2020-05" db="EMBL/GenBank/DDBJ databases">
        <authorList>
            <person name="Brown S."/>
            <person name="Huntemann M."/>
            <person name="Clum A."/>
            <person name="Spunde A."/>
            <person name="Palaniappan K."/>
            <person name="Ritter S."/>
            <person name="Mikhailova N."/>
            <person name="Chen I.-M."/>
            <person name="Stamatis D."/>
            <person name="Reddy T."/>
            <person name="O'Malley R."/>
            <person name="Daum C."/>
            <person name="Shapiro N."/>
            <person name="Ivanova N."/>
            <person name="Kyrpides N."/>
            <person name="Woyke T."/>
        </authorList>
    </citation>
    <scope>NUCLEOTIDE SEQUENCE</scope>
    <source>
        <strain evidence="1">DJ080</strain>
    </source>
</reference>
<protein>
    <submittedName>
        <fullName evidence="1">Uncharacterized protein</fullName>
    </submittedName>
</protein>
<gene>
    <name evidence="1" type="ORF">B0H41_001605</name>
</gene>
<dbReference type="Proteomes" id="UP001193748">
    <property type="component" value="Unassembled WGS sequence"/>
</dbReference>
<comment type="caution">
    <text evidence="1">The sequence shown here is derived from an EMBL/GenBank/DDBJ whole genome shotgun (WGS) entry which is preliminary data.</text>
</comment>
<name>A0AAX0AYP3_CLOBE</name>
<evidence type="ECO:0000313" key="2">
    <source>
        <dbReference type="Proteomes" id="UP001193748"/>
    </source>
</evidence>
<reference evidence="1" key="2">
    <citation type="journal article" date="2022" name="Nat. Biotechnol.">
        <title>Carbon-negative production of acetone and isopropanol by gas fermentation at industrial pilot scale.</title>
        <authorList>
            <person name="Liew F.E."/>
            <person name="Nogle R."/>
            <person name="Abdalla T."/>
            <person name="Rasor B.J."/>
            <person name="Canter C."/>
            <person name="Jensen R.O."/>
            <person name="Wang L."/>
            <person name="Strutz J."/>
            <person name="Chirania P."/>
            <person name="De Tissera S."/>
            <person name="Mueller A.P."/>
            <person name="Ruan Z."/>
            <person name="Gao A."/>
            <person name="Tran L."/>
            <person name="Engle N.L."/>
            <person name="Bromley J.C."/>
            <person name="Daniell J."/>
            <person name="Conrado R."/>
            <person name="Tschaplinski T.J."/>
            <person name="Giannone R.J."/>
            <person name="Hettich R.L."/>
            <person name="Karim A.S."/>
            <person name="Simpson S.D."/>
            <person name="Brown S.D."/>
            <person name="Leang C."/>
            <person name="Jewett M.C."/>
            <person name="Kopke M."/>
        </authorList>
    </citation>
    <scope>NUCLEOTIDE SEQUENCE</scope>
    <source>
        <strain evidence="1">DJ080</strain>
    </source>
</reference>
<sequence>MRFKVLCYAIFIVAEGQAVEELLKEILVELRK</sequence>